<evidence type="ECO:0000256" key="14">
    <source>
        <dbReference type="PIRSR" id="PIRSR006621-2"/>
    </source>
</evidence>
<accession>B4CU61</accession>
<feature type="binding site" evidence="14">
    <location>
        <begin position="224"/>
        <end position="225"/>
    </location>
    <ligand>
        <name>FMN</name>
        <dbReference type="ChEBI" id="CHEBI:58210"/>
    </ligand>
</feature>
<dbReference type="FunCoup" id="B4CU61">
    <property type="interactions" value="500"/>
</dbReference>
<dbReference type="AlphaFoldDB" id="B4CU61"/>
<comment type="similarity">
    <text evidence="12">Belongs to the dus family.</text>
</comment>
<dbReference type="InterPro" id="IPR013785">
    <property type="entry name" value="Aldolase_TIM"/>
</dbReference>
<feature type="binding site" evidence="14">
    <location>
        <position position="69"/>
    </location>
    <ligand>
        <name>FMN</name>
        <dbReference type="ChEBI" id="CHEBI:58210"/>
    </ligand>
</feature>
<dbReference type="eggNOG" id="COG0042">
    <property type="taxonomic scope" value="Bacteria"/>
</dbReference>
<keyword evidence="4 12" id="KW-0285">Flavoprotein</keyword>
<feature type="active site" description="Proton donor" evidence="13">
    <location>
        <position position="100"/>
    </location>
</feature>
<dbReference type="Gene3D" id="1.10.1200.80">
    <property type="entry name" value="Putative flavin oxidoreducatase, domain 2"/>
    <property type="match status" value="1"/>
</dbReference>
<dbReference type="SUPFAM" id="SSF51395">
    <property type="entry name" value="FMN-linked oxidoreductases"/>
    <property type="match status" value="1"/>
</dbReference>
<comment type="catalytic activity">
    <reaction evidence="11">
        <text>a 5,6-dihydrouridine in tRNA + NAD(+) = a uridine in tRNA + NADH + H(+)</text>
        <dbReference type="Rhea" id="RHEA:54452"/>
        <dbReference type="Rhea" id="RHEA-COMP:13339"/>
        <dbReference type="Rhea" id="RHEA-COMP:13887"/>
        <dbReference type="ChEBI" id="CHEBI:15378"/>
        <dbReference type="ChEBI" id="CHEBI:57540"/>
        <dbReference type="ChEBI" id="CHEBI:57945"/>
        <dbReference type="ChEBI" id="CHEBI:65315"/>
        <dbReference type="ChEBI" id="CHEBI:74443"/>
    </reaction>
</comment>
<evidence type="ECO:0000256" key="13">
    <source>
        <dbReference type="PIRSR" id="PIRSR006621-1"/>
    </source>
</evidence>
<keyword evidence="3" id="KW-0820">tRNA-binding</keyword>
<protein>
    <recommendedName>
        <fullName evidence="12">tRNA-dihydrouridine synthase</fullName>
        <ecNumber evidence="12">1.3.1.-</ecNumber>
    </recommendedName>
</protein>
<sequence length="328" mass="36020">MLPWFQDQFPLYLAPMAGITDTIFRQLCKEQGADVMVTEFVSAEGIFRRNERTLEYLEFIEAERPLGVQLFGGDPEHLGEAARMVGEWKQPDFIDLNFGCPVNKVVSKNGGSSLLRDCPLLERVARAVVKGAAPLPVTAKIRIGWCEQTINATTTARILEDCGVQAIAVHGRTKEQGYSGRANWDVIAEVAAATSLPVIGNGDIASAADAVGAMKCGVRGLMIGRAAMSTPWIFREIKHYVSTGEILAPPPLETQWAFIIRHCRWKVEVEGSELHAMQSMRTRLMAYSRGMPEAKQLRFRFAHVASLAEMEDIAAENMARAAAEAVAA</sequence>
<feature type="binding site" evidence="14">
    <location>
        <begin position="15"/>
        <end position="17"/>
    </location>
    <ligand>
        <name>FMN</name>
        <dbReference type="ChEBI" id="CHEBI:58210"/>
    </ligand>
</feature>
<keyword evidence="17" id="KW-1185">Reference proteome</keyword>
<evidence type="ECO:0000256" key="7">
    <source>
        <dbReference type="ARBA" id="ARBA00022857"/>
    </source>
</evidence>
<organism evidence="16 17">
    <name type="scientific">Chthoniobacter flavus Ellin428</name>
    <dbReference type="NCBI Taxonomy" id="497964"/>
    <lineage>
        <taxon>Bacteria</taxon>
        <taxon>Pseudomonadati</taxon>
        <taxon>Verrucomicrobiota</taxon>
        <taxon>Spartobacteria</taxon>
        <taxon>Chthoniobacterales</taxon>
        <taxon>Chthoniobacteraceae</taxon>
        <taxon>Chthoniobacter</taxon>
    </lineage>
</organism>
<dbReference type="InterPro" id="IPR024036">
    <property type="entry name" value="tRNA-dHydroUridine_Synthase_C"/>
</dbReference>
<evidence type="ECO:0000256" key="2">
    <source>
        <dbReference type="ARBA" id="ARBA00002790"/>
    </source>
</evidence>
<evidence type="ECO:0000256" key="1">
    <source>
        <dbReference type="ARBA" id="ARBA00001917"/>
    </source>
</evidence>
<dbReference type="InterPro" id="IPR018517">
    <property type="entry name" value="tRNA_hU_synthase_CS"/>
</dbReference>
<feature type="binding site" evidence="14">
    <location>
        <position position="140"/>
    </location>
    <ligand>
        <name>FMN</name>
        <dbReference type="ChEBI" id="CHEBI:58210"/>
    </ligand>
</feature>
<feature type="domain" description="DUS-like FMN-binding" evidence="15">
    <location>
        <begin position="13"/>
        <end position="320"/>
    </location>
</feature>
<comment type="catalytic activity">
    <reaction evidence="10">
        <text>a 5,6-dihydrouridine in tRNA + NADP(+) = a uridine in tRNA + NADPH + H(+)</text>
        <dbReference type="Rhea" id="RHEA:23624"/>
        <dbReference type="Rhea" id="RHEA-COMP:13339"/>
        <dbReference type="Rhea" id="RHEA-COMP:13887"/>
        <dbReference type="ChEBI" id="CHEBI:15378"/>
        <dbReference type="ChEBI" id="CHEBI:57783"/>
        <dbReference type="ChEBI" id="CHEBI:58349"/>
        <dbReference type="ChEBI" id="CHEBI:65315"/>
        <dbReference type="ChEBI" id="CHEBI:74443"/>
    </reaction>
</comment>
<keyword evidence="7" id="KW-0521">NADP</keyword>
<dbReference type="PANTHER" id="PTHR45846:SF1">
    <property type="entry name" value="TRNA-DIHYDROURIDINE(47) SYNTHASE [NAD(P)(+)]-LIKE"/>
    <property type="match status" value="1"/>
</dbReference>
<name>B4CU61_9BACT</name>
<dbReference type="GO" id="GO:0017150">
    <property type="term" value="F:tRNA dihydrouridine synthase activity"/>
    <property type="evidence" value="ECO:0007669"/>
    <property type="project" value="InterPro"/>
</dbReference>
<evidence type="ECO:0000256" key="11">
    <source>
        <dbReference type="ARBA" id="ARBA00048802"/>
    </source>
</evidence>
<reference evidence="16 17" key="1">
    <citation type="journal article" date="2011" name="J. Bacteriol.">
        <title>Genome sequence of Chthoniobacter flavus Ellin428, an aerobic heterotrophic soil bacterium.</title>
        <authorList>
            <person name="Kant R."/>
            <person name="van Passel M.W."/>
            <person name="Palva A."/>
            <person name="Lucas S."/>
            <person name="Lapidus A."/>
            <person name="Glavina Del Rio T."/>
            <person name="Dalin E."/>
            <person name="Tice H."/>
            <person name="Bruce D."/>
            <person name="Goodwin L."/>
            <person name="Pitluck S."/>
            <person name="Larimer F.W."/>
            <person name="Land M.L."/>
            <person name="Hauser L."/>
            <person name="Sangwan P."/>
            <person name="de Vos W.M."/>
            <person name="Janssen P.H."/>
            <person name="Smidt H."/>
        </authorList>
    </citation>
    <scope>NUCLEOTIDE SEQUENCE [LARGE SCALE GENOMIC DNA]</scope>
    <source>
        <strain evidence="16 17">Ellin428</strain>
    </source>
</reference>
<evidence type="ECO:0000256" key="4">
    <source>
        <dbReference type="ARBA" id="ARBA00022630"/>
    </source>
</evidence>
<dbReference type="NCBIfam" id="TIGR00737">
    <property type="entry name" value="nifR3_yhdG"/>
    <property type="match status" value="1"/>
</dbReference>
<dbReference type="EMBL" id="ABVL01000001">
    <property type="protein sequence ID" value="EDY22099.1"/>
    <property type="molecule type" value="Genomic_DNA"/>
</dbReference>
<comment type="cofactor">
    <cofactor evidence="1 12 14">
        <name>FMN</name>
        <dbReference type="ChEBI" id="CHEBI:58210"/>
    </cofactor>
</comment>
<evidence type="ECO:0000313" key="17">
    <source>
        <dbReference type="Proteomes" id="UP000005824"/>
    </source>
</evidence>
<feature type="binding site" evidence="14">
    <location>
        <position position="170"/>
    </location>
    <ligand>
        <name>FMN</name>
        <dbReference type="ChEBI" id="CHEBI:58210"/>
    </ligand>
</feature>
<dbReference type="PROSITE" id="PS01136">
    <property type="entry name" value="UPF0034"/>
    <property type="match status" value="1"/>
</dbReference>
<dbReference type="EC" id="1.3.1.-" evidence="12"/>
<evidence type="ECO:0000256" key="5">
    <source>
        <dbReference type="ARBA" id="ARBA00022643"/>
    </source>
</evidence>
<evidence type="ECO:0000256" key="3">
    <source>
        <dbReference type="ARBA" id="ARBA00022555"/>
    </source>
</evidence>
<dbReference type="GO" id="GO:0050660">
    <property type="term" value="F:flavin adenine dinucleotide binding"/>
    <property type="evidence" value="ECO:0007669"/>
    <property type="project" value="InterPro"/>
</dbReference>
<dbReference type="Proteomes" id="UP000005824">
    <property type="component" value="Unassembled WGS sequence"/>
</dbReference>
<evidence type="ECO:0000256" key="6">
    <source>
        <dbReference type="ARBA" id="ARBA00022694"/>
    </source>
</evidence>
<dbReference type="STRING" id="497964.CfE428DRAFT_0224"/>
<evidence type="ECO:0000256" key="12">
    <source>
        <dbReference type="PIRNR" id="PIRNR006621"/>
    </source>
</evidence>
<evidence type="ECO:0000313" key="16">
    <source>
        <dbReference type="EMBL" id="EDY22099.1"/>
    </source>
</evidence>
<dbReference type="InterPro" id="IPR001269">
    <property type="entry name" value="DUS_fam"/>
</dbReference>
<keyword evidence="8" id="KW-0694">RNA-binding</keyword>
<dbReference type="Pfam" id="PF01207">
    <property type="entry name" value="Dus"/>
    <property type="match status" value="1"/>
</dbReference>
<evidence type="ECO:0000256" key="8">
    <source>
        <dbReference type="ARBA" id="ARBA00022884"/>
    </source>
</evidence>
<gene>
    <name evidence="16" type="ORF">CfE428DRAFT_0224</name>
</gene>
<dbReference type="InterPro" id="IPR035587">
    <property type="entry name" value="DUS-like_FMN-bd"/>
</dbReference>
<dbReference type="PANTHER" id="PTHR45846">
    <property type="entry name" value="TRNA-DIHYDROURIDINE(47) SYNTHASE [NAD(P)(+)]-LIKE"/>
    <property type="match status" value="1"/>
</dbReference>
<comment type="caution">
    <text evidence="16">The sequence shown here is derived from an EMBL/GenBank/DDBJ whole genome shotgun (WGS) entry which is preliminary data.</text>
</comment>
<dbReference type="GO" id="GO:0000049">
    <property type="term" value="F:tRNA binding"/>
    <property type="evidence" value="ECO:0007669"/>
    <property type="project" value="UniProtKB-KW"/>
</dbReference>
<dbReference type="PIRSF" id="PIRSF006621">
    <property type="entry name" value="Dus"/>
    <property type="match status" value="1"/>
</dbReference>
<keyword evidence="5 12" id="KW-0288">FMN</keyword>
<keyword evidence="14" id="KW-0547">Nucleotide-binding</keyword>
<comment type="function">
    <text evidence="2 12">Catalyzes the synthesis of 5,6-dihydrouridine (D), a modified base found in the D-loop of most tRNAs, via the reduction of the C5-C6 double bond in target uridines.</text>
</comment>
<dbReference type="InterPro" id="IPR004652">
    <property type="entry name" value="DusB-like"/>
</dbReference>
<dbReference type="Gene3D" id="3.20.20.70">
    <property type="entry name" value="Aldolase class I"/>
    <property type="match status" value="1"/>
</dbReference>
<dbReference type="RefSeq" id="WP_006977551.1">
    <property type="nucleotide sequence ID" value="NZ_ABVL01000001.1"/>
</dbReference>
<dbReference type="CDD" id="cd02801">
    <property type="entry name" value="DUS_like_FMN"/>
    <property type="match status" value="1"/>
</dbReference>
<proteinExistence type="inferred from homology"/>
<evidence type="ECO:0000259" key="15">
    <source>
        <dbReference type="Pfam" id="PF01207"/>
    </source>
</evidence>
<dbReference type="InParanoid" id="B4CU61"/>
<keyword evidence="9 12" id="KW-0560">Oxidoreductase</keyword>
<evidence type="ECO:0000256" key="9">
    <source>
        <dbReference type="ARBA" id="ARBA00023002"/>
    </source>
</evidence>
<evidence type="ECO:0000256" key="10">
    <source>
        <dbReference type="ARBA" id="ARBA00048205"/>
    </source>
</evidence>
<keyword evidence="6 12" id="KW-0819">tRNA processing</keyword>